<dbReference type="Proteomes" id="UP000220836">
    <property type="component" value="Unassembled WGS sequence"/>
</dbReference>
<dbReference type="PRINTS" id="PR01576">
    <property type="entry name" value="PDEFORMYLASE"/>
</dbReference>
<dbReference type="GO" id="GO:0006412">
    <property type="term" value="P:translation"/>
    <property type="evidence" value="ECO:0007669"/>
    <property type="project" value="UniProtKB-UniRule"/>
</dbReference>
<dbReference type="PIRSF" id="PIRSF004749">
    <property type="entry name" value="Pep_def"/>
    <property type="match status" value="1"/>
</dbReference>
<feature type="active site" evidence="2">
    <location>
        <position position="134"/>
    </location>
</feature>
<evidence type="ECO:0000256" key="2">
    <source>
        <dbReference type="HAMAP-Rule" id="MF_00163"/>
    </source>
</evidence>
<feature type="binding site" evidence="2">
    <location>
        <position position="133"/>
    </location>
    <ligand>
        <name>Fe cation</name>
        <dbReference type="ChEBI" id="CHEBI:24875"/>
    </ligand>
</feature>
<comment type="function">
    <text evidence="2">Removes the formyl group from the N-terminal Met of newly synthesized proteins. Requires at least a dipeptide for an efficient rate of reaction. N-terminal L-methionine is a prerequisite for activity but the enzyme has broad specificity at other positions.</text>
</comment>
<organism evidence="3 4">
    <name type="scientific">Pelagimonas varians</name>
    <dbReference type="NCBI Taxonomy" id="696760"/>
    <lineage>
        <taxon>Bacteria</taxon>
        <taxon>Pseudomonadati</taxon>
        <taxon>Pseudomonadota</taxon>
        <taxon>Alphaproteobacteria</taxon>
        <taxon>Rhodobacterales</taxon>
        <taxon>Roseobacteraceae</taxon>
        <taxon>Pelagimonas</taxon>
    </lineage>
</organism>
<dbReference type="InterPro" id="IPR036821">
    <property type="entry name" value="Peptide_deformylase_sf"/>
</dbReference>
<dbReference type="GO" id="GO:0046872">
    <property type="term" value="F:metal ion binding"/>
    <property type="evidence" value="ECO:0007669"/>
    <property type="project" value="UniProtKB-KW"/>
</dbReference>
<keyword evidence="2" id="KW-0648">Protein biosynthesis</keyword>
<accession>A0A238K4B8</accession>
<dbReference type="InterPro" id="IPR023635">
    <property type="entry name" value="Peptide_deformylase"/>
</dbReference>
<dbReference type="Gene3D" id="3.90.45.10">
    <property type="entry name" value="Peptide deformylase"/>
    <property type="match status" value="1"/>
</dbReference>
<dbReference type="GO" id="GO:0042586">
    <property type="term" value="F:peptide deformylase activity"/>
    <property type="evidence" value="ECO:0007669"/>
    <property type="project" value="UniProtKB-UniRule"/>
</dbReference>
<dbReference type="HAMAP" id="MF_00163">
    <property type="entry name" value="Pep_deformylase"/>
    <property type="match status" value="1"/>
</dbReference>
<sequence length="163" mass="18303">MSVRPVLIWPDARLSQVCDKVQTIDEQLITDMFETMYDAPGRGLAAPQIGVMLRVFVMDVGWKEGEMQPMVCINPEILSRSADMHQGPEGCLSMPEVAVDVVRPAEIELAFTDMTGEQQRQHLTGFAAICAQHELDHLDGKMHFDRVDLADRARILKSYEAMT</sequence>
<gene>
    <name evidence="3" type="primary">def_2</name>
    <name evidence="2" type="synonym">def</name>
    <name evidence="3" type="ORF">PEV8663_01193</name>
</gene>
<dbReference type="Pfam" id="PF01327">
    <property type="entry name" value="Pep_deformylase"/>
    <property type="match status" value="1"/>
</dbReference>
<dbReference type="NCBIfam" id="NF001159">
    <property type="entry name" value="PRK00150.1-3"/>
    <property type="match status" value="1"/>
</dbReference>
<name>A0A238K4B8_9RHOB</name>
<protein>
    <recommendedName>
        <fullName evidence="2">Peptide deformylase</fullName>
        <shortName evidence="2">PDF</shortName>
        <ecNumber evidence="2">3.5.1.88</ecNumber>
    </recommendedName>
    <alternativeName>
        <fullName evidence="2">Polypeptide deformylase</fullName>
    </alternativeName>
</protein>
<comment type="similarity">
    <text evidence="1 2">Belongs to the polypeptide deformylase family.</text>
</comment>
<dbReference type="PANTHER" id="PTHR10458:SF22">
    <property type="entry name" value="PEPTIDE DEFORMYLASE"/>
    <property type="match status" value="1"/>
</dbReference>
<dbReference type="EC" id="3.5.1.88" evidence="2"/>
<evidence type="ECO:0000313" key="4">
    <source>
        <dbReference type="Proteomes" id="UP000220836"/>
    </source>
</evidence>
<dbReference type="OrthoDB" id="9804313at2"/>
<dbReference type="PANTHER" id="PTHR10458">
    <property type="entry name" value="PEPTIDE DEFORMYLASE"/>
    <property type="match status" value="1"/>
</dbReference>
<dbReference type="RefSeq" id="WP_097803693.1">
    <property type="nucleotide sequence ID" value="NZ_FXYH01000003.1"/>
</dbReference>
<feature type="binding site" evidence="2">
    <location>
        <position position="91"/>
    </location>
    <ligand>
        <name>Fe cation</name>
        <dbReference type="ChEBI" id="CHEBI:24875"/>
    </ligand>
</feature>
<proteinExistence type="inferred from homology"/>
<keyword evidence="4" id="KW-1185">Reference proteome</keyword>
<reference evidence="3 4" key="1">
    <citation type="submission" date="2017-05" db="EMBL/GenBank/DDBJ databases">
        <authorList>
            <person name="Song R."/>
            <person name="Chenine A.L."/>
            <person name="Ruprecht R.M."/>
        </authorList>
    </citation>
    <scope>NUCLEOTIDE SEQUENCE [LARGE SCALE GENOMIC DNA]</scope>
    <source>
        <strain evidence="3 4">CECT 8663</strain>
    </source>
</reference>
<feature type="binding site" evidence="2">
    <location>
        <position position="137"/>
    </location>
    <ligand>
        <name>Fe cation</name>
        <dbReference type="ChEBI" id="CHEBI:24875"/>
    </ligand>
</feature>
<dbReference type="AlphaFoldDB" id="A0A238K4B8"/>
<keyword evidence="2" id="KW-0479">Metal-binding</keyword>
<comment type="catalytic activity">
    <reaction evidence="2">
        <text>N-terminal N-formyl-L-methionyl-[peptide] + H2O = N-terminal L-methionyl-[peptide] + formate</text>
        <dbReference type="Rhea" id="RHEA:24420"/>
        <dbReference type="Rhea" id="RHEA-COMP:10639"/>
        <dbReference type="Rhea" id="RHEA-COMP:10640"/>
        <dbReference type="ChEBI" id="CHEBI:15377"/>
        <dbReference type="ChEBI" id="CHEBI:15740"/>
        <dbReference type="ChEBI" id="CHEBI:49298"/>
        <dbReference type="ChEBI" id="CHEBI:64731"/>
        <dbReference type="EC" id="3.5.1.88"/>
    </reaction>
</comment>
<keyword evidence="2 3" id="KW-0378">Hydrolase</keyword>
<evidence type="ECO:0000313" key="3">
    <source>
        <dbReference type="EMBL" id="SMX37768.1"/>
    </source>
</evidence>
<keyword evidence="2" id="KW-0408">Iron</keyword>
<evidence type="ECO:0000256" key="1">
    <source>
        <dbReference type="ARBA" id="ARBA00010759"/>
    </source>
</evidence>
<dbReference type="NCBIfam" id="TIGR00079">
    <property type="entry name" value="pept_deformyl"/>
    <property type="match status" value="1"/>
</dbReference>
<dbReference type="CDD" id="cd00487">
    <property type="entry name" value="Pep_deformylase"/>
    <property type="match status" value="1"/>
</dbReference>
<dbReference type="SUPFAM" id="SSF56420">
    <property type="entry name" value="Peptide deformylase"/>
    <property type="match status" value="1"/>
</dbReference>
<comment type="cofactor">
    <cofactor evidence="2">
        <name>Fe(2+)</name>
        <dbReference type="ChEBI" id="CHEBI:29033"/>
    </cofactor>
    <text evidence="2">Binds 1 Fe(2+) ion.</text>
</comment>
<dbReference type="EMBL" id="FXYH01000003">
    <property type="protein sequence ID" value="SMX37768.1"/>
    <property type="molecule type" value="Genomic_DNA"/>
</dbReference>